<dbReference type="PROSITE" id="PS50850">
    <property type="entry name" value="MFS"/>
    <property type="match status" value="1"/>
</dbReference>
<keyword evidence="2" id="KW-0812">Transmembrane</keyword>
<dbReference type="PANTHER" id="PTHR23520:SF5">
    <property type="entry name" value="TRANSPORTER, PUTATIVE (AFU_ORTHOLOGUE AFUA_3G04000)-RELATED"/>
    <property type="match status" value="1"/>
</dbReference>
<dbReference type="PANTHER" id="PTHR23520">
    <property type="entry name" value="TRANSPORTER, PUTATIVE (AFU_ORTHOLOGUE AFUA_3G04000)-RELATED"/>
    <property type="match status" value="1"/>
</dbReference>
<feature type="transmembrane region" description="Helical" evidence="2">
    <location>
        <begin position="98"/>
        <end position="116"/>
    </location>
</feature>
<dbReference type="AlphaFoldDB" id="A0A0M9VWS7"/>
<feature type="transmembrane region" description="Helical" evidence="2">
    <location>
        <begin position="278"/>
        <end position="303"/>
    </location>
</feature>
<keyword evidence="2" id="KW-0472">Membrane</keyword>
<accession>A0A0M9VWS7</accession>
<dbReference type="EMBL" id="LGSR01000006">
    <property type="protein sequence ID" value="KOS22413.1"/>
    <property type="molecule type" value="Genomic_DNA"/>
</dbReference>
<feature type="transmembrane region" description="Helical" evidence="2">
    <location>
        <begin position="204"/>
        <end position="225"/>
    </location>
</feature>
<feature type="domain" description="Major facilitator superfamily (MFS) profile" evidence="3">
    <location>
        <begin position="33"/>
        <end position="458"/>
    </location>
</feature>
<feature type="transmembrane region" description="Helical" evidence="2">
    <location>
        <begin position="315"/>
        <end position="334"/>
    </location>
</feature>
<organism evidence="4 5">
    <name type="scientific">Escovopsis weberi</name>
    <dbReference type="NCBI Taxonomy" id="150374"/>
    <lineage>
        <taxon>Eukaryota</taxon>
        <taxon>Fungi</taxon>
        <taxon>Dikarya</taxon>
        <taxon>Ascomycota</taxon>
        <taxon>Pezizomycotina</taxon>
        <taxon>Sordariomycetes</taxon>
        <taxon>Hypocreomycetidae</taxon>
        <taxon>Hypocreales</taxon>
        <taxon>Hypocreaceae</taxon>
        <taxon>Escovopsis</taxon>
    </lineage>
</organism>
<dbReference type="OrthoDB" id="10027823at2759"/>
<comment type="subcellular location">
    <subcellularLocation>
        <location evidence="1">Membrane</location>
        <topology evidence="1">Multi-pass membrane protein</topology>
    </subcellularLocation>
</comment>
<evidence type="ECO:0000313" key="4">
    <source>
        <dbReference type="EMBL" id="KOS22413.1"/>
    </source>
</evidence>
<name>A0A0M9VWS7_ESCWE</name>
<dbReference type="InterPro" id="IPR036259">
    <property type="entry name" value="MFS_trans_sf"/>
</dbReference>
<keyword evidence="5" id="KW-1185">Reference proteome</keyword>
<dbReference type="Gene3D" id="1.20.1250.20">
    <property type="entry name" value="MFS general substrate transporter like domains"/>
    <property type="match status" value="1"/>
</dbReference>
<dbReference type="InterPro" id="IPR011701">
    <property type="entry name" value="MFS"/>
</dbReference>
<gene>
    <name evidence="4" type="ORF">ESCO_001643</name>
</gene>
<feature type="transmembrane region" description="Helical" evidence="2">
    <location>
        <begin position="45"/>
        <end position="63"/>
    </location>
</feature>
<feature type="transmembrane region" description="Helical" evidence="2">
    <location>
        <begin position="69"/>
        <end position="91"/>
    </location>
</feature>
<dbReference type="SUPFAM" id="SSF103473">
    <property type="entry name" value="MFS general substrate transporter"/>
    <property type="match status" value="1"/>
</dbReference>
<dbReference type="GO" id="GO:0022857">
    <property type="term" value="F:transmembrane transporter activity"/>
    <property type="evidence" value="ECO:0007669"/>
    <property type="project" value="InterPro"/>
</dbReference>
<feature type="transmembrane region" description="Helical" evidence="2">
    <location>
        <begin position="122"/>
        <end position="142"/>
    </location>
</feature>
<dbReference type="GO" id="GO:0000329">
    <property type="term" value="C:fungal-type vacuole membrane"/>
    <property type="evidence" value="ECO:0007669"/>
    <property type="project" value="TreeGrafter"/>
</dbReference>
<comment type="caution">
    <text evidence="4">The sequence shown here is derived from an EMBL/GenBank/DDBJ whole genome shotgun (WGS) entry which is preliminary data.</text>
</comment>
<evidence type="ECO:0000256" key="1">
    <source>
        <dbReference type="ARBA" id="ARBA00004141"/>
    </source>
</evidence>
<dbReference type="Proteomes" id="UP000053831">
    <property type="component" value="Unassembled WGS sequence"/>
</dbReference>
<dbReference type="Pfam" id="PF07690">
    <property type="entry name" value="MFS_1"/>
    <property type="match status" value="2"/>
</dbReference>
<evidence type="ECO:0000313" key="5">
    <source>
        <dbReference type="Proteomes" id="UP000053831"/>
    </source>
</evidence>
<sequence>MDHPREDGGGGGGFVSRALAELGIVTLCNSHRDVKNLCAQRFVRLFAYGSSTLVLVLHLQALGISKTHIGLFMTLTLWGDVLISFALTLVADAVGRRVILALGAALMAASGAVFALCDNFWVLLAAAIVGVISPSGNEIGPFKAITESAIAHLTDAPSRGDVYAWHTLVGSAGSALGLVASGWLVHHLSANLGWQPVDTYRLVFAGYALAGILKLFLSLLLSPAIEADRKPARPRLTLSEAAPLLARAEDDGDDDCQPPRPSRLRALLPDISRESYKIVTALCLLLGIDSFASGLASLSWLTYFFHWRHGIEEGQLGSIFSLTSAIGALSMLAASSLAKRFGNVRTMVFTHLPSSLFLALVGIPSDPRLALLLLFLRACTQSMDTAPRTAFLAAMILPQERTAVMGAVNVVKTMAQSIGPLITGALSDQGLFWVAFLVAGSLKACYDVGLLVTFKNFESRESEDE</sequence>
<evidence type="ECO:0000259" key="3">
    <source>
        <dbReference type="PROSITE" id="PS50850"/>
    </source>
</evidence>
<reference evidence="4 5" key="1">
    <citation type="submission" date="2015-07" db="EMBL/GenBank/DDBJ databases">
        <title>The genome of the fungus Escovopsis weberi, a specialized disease agent of ant agriculture.</title>
        <authorList>
            <person name="de Man T.J."/>
            <person name="Stajich J.E."/>
            <person name="Kubicek C.P."/>
            <person name="Chenthamara K."/>
            <person name="Atanasova L."/>
            <person name="Druzhinina I.S."/>
            <person name="Birnbaum S."/>
            <person name="Barribeau S.M."/>
            <person name="Teiling C."/>
            <person name="Suen G."/>
            <person name="Currie C."/>
            <person name="Gerardo N.M."/>
        </authorList>
    </citation>
    <scope>NUCLEOTIDE SEQUENCE [LARGE SCALE GENOMIC DNA]</scope>
</reference>
<dbReference type="InterPro" id="IPR020846">
    <property type="entry name" value="MFS_dom"/>
</dbReference>
<dbReference type="STRING" id="150374.A0A0M9VWS7"/>
<feature type="transmembrane region" description="Helical" evidence="2">
    <location>
        <begin position="163"/>
        <end position="184"/>
    </location>
</feature>
<keyword evidence="2" id="KW-1133">Transmembrane helix</keyword>
<proteinExistence type="predicted"/>
<evidence type="ECO:0000256" key="2">
    <source>
        <dbReference type="SAM" id="Phobius"/>
    </source>
</evidence>
<protein>
    <submittedName>
        <fullName evidence="4">Putative membrane protein</fullName>
    </submittedName>
</protein>